<sequence length="304" mass="36214">MGDSLVDKFIADVLRDPNAWKRAVACVDSRSRYSEKSGAIRSVAGPLFRRGTNENVSSLKFLDMLRRDDVEGVNARAVTVARTDVRQQWDNSKTIIDEQQDLLKQLLVRKLNRHGFFVSYQSSKAKLLEKHAREMSSRQQRYADIVVTRNIKVNSRQREHVIVKERNERQFVLEQERKARRTILRRFAKQSTVVVENEEFVERREIFRELLEVYCAIKAIMDEEMYLLTGIRPEDQHAFFAIQHMEAKERHEIIARFESQRREMFLQLQKRLKNTIQNEIKRIIRREQQIQELHRQCGYLKIKN</sequence>
<reference evidence="2" key="1">
    <citation type="submission" date="2011-07" db="EMBL/GenBank/DDBJ databases">
        <title>Divergent evolution of antigenic variation in African trypanosomes.</title>
        <authorList>
            <person name="Jackson A.P."/>
            <person name="Berry A."/>
            <person name="Allison H.C."/>
            <person name="Burton P."/>
            <person name="Anderson J."/>
            <person name="Aslett M."/>
            <person name="Brown R."/>
            <person name="Corton N."/>
            <person name="Harris D."/>
            <person name="Hauser H."/>
            <person name="Gamble J."/>
            <person name="Gilderthorp R."/>
            <person name="McQuillan J."/>
            <person name="Quail M.A."/>
            <person name="Sanders M."/>
            <person name="Van Tonder A."/>
            <person name="Ginger M.L."/>
            <person name="Donelson J.E."/>
            <person name="Field M.C."/>
            <person name="Barry J.D."/>
            <person name="Berriman M."/>
            <person name="Hertz-Fowler C."/>
        </authorList>
    </citation>
    <scope>NUCLEOTIDE SEQUENCE [LARGE SCALE GENOMIC DNA]</scope>
    <source>
        <strain evidence="2">IL3000</strain>
    </source>
</reference>
<comment type="caution">
    <text evidence="1">The sequence shown here is derived from an EMBL/GenBank/DDBJ whole genome shotgun (WGS) entry which is preliminary data.</text>
</comment>
<name>F9WBJ6_TRYCI</name>
<keyword evidence="2" id="KW-1185">Reference proteome</keyword>
<proteinExistence type="predicted"/>
<gene>
    <name evidence="1" type="ORF">TCIL3000_0_52290</name>
</gene>
<organism evidence="1 2">
    <name type="scientific">Trypanosoma congolense (strain IL3000)</name>
    <dbReference type="NCBI Taxonomy" id="1068625"/>
    <lineage>
        <taxon>Eukaryota</taxon>
        <taxon>Discoba</taxon>
        <taxon>Euglenozoa</taxon>
        <taxon>Kinetoplastea</taxon>
        <taxon>Metakinetoplastina</taxon>
        <taxon>Trypanosomatida</taxon>
        <taxon>Trypanosomatidae</taxon>
        <taxon>Trypanosoma</taxon>
        <taxon>Nannomonas</taxon>
    </lineage>
</organism>
<protein>
    <submittedName>
        <fullName evidence="1">WGS project CAEQ00000000 data, annotated contig 2112</fullName>
    </submittedName>
</protein>
<dbReference type="OMA" id="NWLVFRR"/>
<evidence type="ECO:0000313" key="1">
    <source>
        <dbReference type="EMBL" id="CCD14629.1"/>
    </source>
</evidence>
<evidence type="ECO:0000313" key="2">
    <source>
        <dbReference type="Proteomes" id="UP000000702"/>
    </source>
</evidence>
<dbReference type="VEuPathDB" id="TriTrypDB:TcIL3000_0_52290"/>
<accession>F9WBJ6</accession>
<reference evidence="1 2" key="2">
    <citation type="journal article" date="2012" name="Proc. Natl. Acad. Sci. U.S.A.">
        <title>Antigenic diversity is generated by distinct evolutionary mechanisms in African trypanosome species.</title>
        <authorList>
            <person name="Jackson A.P."/>
            <person name="Berry A."/>
            <person name="Aslett M."/>
            <person name="Allison H.C."/>
            <person name="Burton P."/>
            <person name="Vavrova-Anderson J."/>
            <person name="Brown R."/>
            <person name="Browne H."/>
            <person name="Corton N."/>
            <person name="Hauser H."/>
            <person name="Gamble J."/>
            <person name="Gilderthorp R."/>
            <person name="Marcello L."/>
            <person name="McQuillan J."/>
            <person name="Otto T.D."/>
            <person name="Quail M.A."/>
            <person name="Sanders M.J."/>
            <person name="van Tonder A."/>
            <person name="Ginger M.L."/>
            <person name="Field M.C."/>
            <person name="Barry J.D."/>
            <person name="Hertz-Fowler C."/>
            <person name="Berriman M."/>
        </authorList>
    </citation>
    <scope>NUCLEOTIDE SEQUENCE [LARGE SCALE GENOMIC DNA]</scope>
    <source>
        <strain evidence="1 2">IL3000</strain>
    </source>
</reference>
<dbReference type="AlphaFoldDB" id="F9WBJ6"/>
<dbReference type="EMBL" id="CAEQ01001588">
    <property type="protein sequence ID" value="CCD14629.1"/>
    <property type="molecule type" value="Genomic_DNA"/>
</dbReference>
<dbReference type="Proteomes" id="UP000000702">
    <property type="component" value="Unassembled WGS sequence"/>
</dbReference>